<feature type="domain" description="Flagellin N-terminal" evidence="5">
    <location>
        <begin position="3"/>
        <end position="138"/>
    </location>
</feature>
<dbReference type="AlphaFoldDB" id="A0A0A8JC89"/>
<evidence type="ECO:0000313" key="6">
    <source>
        <dbReference type="EMBL" id="BAQ08200.1"/>
    </source>
</evidence>
<dbReference type="GO" id="GO:0071973">
    <property type="term" value="P:bacterial-type flagellum-dependent cell motility"/>
    <property type="evidence" value="ECO:0007669"/>
    <property type="project" value="InterPro"/>
</dbReference>
<accession>A0A0A8JC89</accession>
<dbReference type="GO" id="GO:0005576">
    <property type="term" value="C:extracellular region"/>
    <property type="evidence" value="ECO:0007669"/>
    <property type="project" value="UniProtKB-SubCell"/>
</dbReference>
<sequence>MRISTSLIFDTNVSTMNRQQSNLMTLQQQLSLNSRVTKPSDDPVAAAQALTVKQASAVVQQQMSNQGTADDALKSLESKLAAIGDIITYAKERTIQAGNGALNADDLKSIATDLKSQFDSLLSLANSTDSNGQYMFAGFKGDTVPFSGNLSGGVNYQGDQGQRTLQVSDTRLMPVSDNGMQVFMSVDNLNGSFNASGAAGNSGAAVISGGTVTGSYTGGQYGIRFTSGSTYEIFDRAADPGMTGAPMATGTYTSGGTIDLPPAPAAGQVQVAVSGTPATGDTFTVDPGGQTDMFSTLQQLISVLDNASGAALQQGLADAGSKLDNALDNVLKLRSQVGSRQTELDALQSLGTDAQQQYTDRINKLTGLDYASTISDFSMQNVSLQAAQQSFIKISGLSLFNFLK</sequence>
<comment type="similarity">
    <text evidence="3">Belongs to the bacterial flagellin family.</text>
</comment>
<dbReference type="GO" id="GO:0005198">
    <property type="term" value="F:structural molecule activity"/>
    <property type="evidence" value="ECO:0007669"/>
    <property type="project" value="InterPro"/>
</dbReference>
<evidence type="ECO:0000256" key="3">
    <source>
        <dbReference type="ARBA" id="ARBA00005709"/>
    </source>
</evidence>
<comment type="subcellular location">
    <subcellularLocation>
        <location evidence="1">Bacterial flagellum</location>
    </subcellularLocation>
    <subcellularLocation>
        <location evidence="2">Secreted</location>
    </subcellularLocation>
</comment>
<reference evidence="6" key="1">
    <citation type="submission" date="2015-04" db="EMBL/GenBank/DDBJ databases">
        <title>Formation of a single polar flagellum by lateral and polar bacterial flagellar gene sets.</title>
        <authorList>
            <person name="Maruyama Y."/>
            <person name="Kobayashi M."/>
            <person name="Murata K."/>
            <person name="Hashimoto W."/>
        </authorList>
    </citation>
    <scope>NUCLEOTIDE SEQUENCE</scope>
    <source>
        <strain evidence="6">A1</strain>
    </source>
</reference>
<dbReference type="GO" id="GO:0009424">
    <property type="term" value="C:bacterial-type flagellum hook"/>
    <property type="evidence" value="ECO:0007669"/>
    <property type="project" value="InterPro"/>
</dbReference>
<evidence type="ECO:0000256" key="4">
    <source>
        <dbReference type="ARBA" id="ARBA00023143"/>
    </source>
</evidence>
<keyword evidence="6" id="KW-0966">Cell projection</keyword>
<keyword evidence="4" id="KW-0975">Bacterial flagellum</keyword>
<organism evidence="6">
    <name type="scientific">Sphingomonas sp. A1</name>
    <dbReference type="NCBI Taxonomy" id="90322"/>
    <lineage>
        <taxon>Bacteria</taxon>
        <taxon>Pseudomonadati</taxon>
        <taxon>Pseudomonadota</taxon>
        <taxon>Alphaproteobacteria</taxon>
        <taxon>Sphingomonadales</taxon>
        <taxon>Sphingomonadaceae</taxon>
        <taxon>Sphingomonas</taxon>
    </lineage>
</organism>
<gene>
    <name evidence="6" type="primary">flgL</name>
</gene>
<dbReference type="InterPro" id="IPR001029">
    <property type="entry name" value="Flagellin_N"/>
</dbReference>
<evidence type="ECO:0000259" key="5">
    <source>
        <dbReference type="Pfam" id="PF00669"/>
    </source>
</evidence>
<name>A0A0A8JC89_9SPHN</name>
<keyword evidence="6" id="KW-0282">Flagellum</keyword>
<dbReference type="InterPro" id="IPR001492">
    <property type="entry name" value="Flagellin"/>
</dbReference>
<dbReference type="PANTHER" id="PTHR42792">
    <property type="entry name" value="FLAGELLIN"/>
    <property type="match status" value="1"/>
</dbReference>
<dbReference type="SUPFAM" id="SSF64518">
    <property type="entry name" value="Phase 1 flagellin"/>
    <property type="match status" value="1"/>
</dbReference>
<dbReference type="Gene3D" id="1.20.1330.10">
    <property type="entry name" value="f41 fragment of flagellin, N-terminal domain"/>
    <property type="match status" value="2"/>
</dbReference>
<keyword evidence="6" id="KW-0969">Cilium</keyword>
<dbReference type="PANTHER" id="PTHR42792:SF1">
    <property type="entry name" value="FLAGELLAR HOOK-ASSOCIATED PROTEIN 3"/>
    <property type="match status" value="1"/>
</dbReference>
<evidence type="ECO:0000256" key="2">
    <source>
        <dbReference type="ARBA" id="ARBA00004613"/>
    </source>
</evidence>
<dbReference type="Pfam" id="PF00669">
    <property type="entry name" value="Flagellin_N"/>
    <property type="match status" value="1"/>
</dbReference>
<proteinExistence type="inferred from homology"/>
<evidence type="ECO:0000256" key="1">
    <source>
        <dbReference type="ARBA" id="ARBA00004365"/>
    </source>
</evidence>
<dbReference type="NCBIfam" id="TIGR02550">
    <property type="entry name" value="flagell_flgL"/>
    <property type="match status" value="1"/>
</dbReference>
<dbReference type="EMBL" id="LC043069">
    <property type="protein sequence ID" value="BAQ08200.1"/>
    <property type="molecule type" value="Genomic_DNA"/>
</dbReference>
<protein>
    <submittedName>
        <fullName evidence="6">Flagellar hook-associated protein FlgL</fullName>
    </submittedName>
</protein>
<dbReference type="InterPro" id="IPR013384">
    <property type="entry name" value="Flagell_FlgL"/>
</dbReference>